<name>A0A371CXT2_9APHY</name>
<dbReference type="Proteomes" id="UP000256964">
    <property type="component" value="Unassembled WGS sequence"/>
</dbReference>
<dbReference type="PROSITE" id="PS50181">
    <property type="entry name" value="FBOX"/>
    <property type="match status" value="1"/>
</dbReference>
<evidence type="ECO:0000313" key="2">
    <source>
        <dbReference type="EMBL" id="RDX45080.1"/>
    </source>
</evidence>
<dbReference type="SUPFAM" id="SSF81383">
    <property type="entry name" value="F-box domain"/>
    <property type="match status" value="1"/>
</dbReference>
<proteinExistence type="predicted"/>
<accession>A0A371CXT2</accession>
<organism evidence="2 3">
    <name type="scientific">Lentinus brumalis</name>
    <dbReference type="NCBI Taxonomy" id="2498619"/>
    <lineage>
        <taxon>Eukaryota</taxon>
        <taxon>Fungi</taxon>
        <taxon>Dikarya</taxon>
        <taxon>Basidiomycota</taxon>
        <taxon>Agaricomycotina</taxon>
        <taxon>Agaricomycetes</taxon>
        <taxon>Polyporales</taxon>
        <taxon>Polyporaceae</taxon>
        <taxon>Lentinus</taxon>
    </lineage>
</organism>
<dbReference type="InterPro" id="IPR001810">
    <property type="entry name" value="F-box_dom"/>
</dbReference>
<protein>
    <recommendedName>
        <fullName evidence="1">F-box domain-containing protein</fullName>
    </recommendedName>
</protein>
<dbReference type="EMBL" id="KZ857441">
    <property type="protein sequence ID" value="RDX45080.1"/>
    <property type="molecule type" value="Genomic_DNA"/>
</dbReference>
<evidence type="ECO:0000313" key="3">
    <source>
        <dbReference type="Proteomes" id="UP000256964"/>
    </source>
</evidence>
<keyword evidence="3" id="KW-1185">Reference proteome</keyword>
<dbReference type="OrthoDB" id="2750723at2759"/>
<dbReference type="Pfam" id="PF12937">
    <property type="entry name" value="F-box-like"/>
    <property type="match status" value="1"/>
</dbReference>
<sequence length="570" mass="64363">MAEDSFEQRSIPPATLSVLELPLEILVVIFAIVDTLDCWGPLGAAYGRGIAKLMLVCRYWRDVAYATPEFWRRIDAAEPLDRVSLLLERSGGCTIDVRIFYPWIRKYQPLCHEAIALILPHAHRIRSLCINLHLDHYPAVYELLERDMPALEHLDLVPIRDLRSKGQYDRNYATCSLSRLKYPRLRSLVSQRLHVPHPMGFWRTLHTLKMYDFPRTASGEYLMRDVIAVLRANGGLEELVLWWYSGAPTALPPNHQESRLPQASERQLFALRNLGLLSLHGTYPCVKELLYHLLIPEDIPYVDIRVSISSEYTDVYEITQIFGTLIPTHLRFLQERMSNVSFTGPAGTDCYTCCTPPYTHADLERAPERTAIAFNQYPGIPVPQSVSLGVRCLVGVLGYTTVRCLSLAGPPPPAEDDCYERMFDAFPSLEELEVSGTNLMIRPDLFTALSPAPRADGGREVPRCPHLRVLVVHCARMPRRWTGPQLLELVEAIGGCALARAESDVRLHKVVLHFWISAVTAALDSEEPEQVEEQEMGLREPLQRLCGFVDVAEHDFSHGAAVCARCTSGY</sequence>
<dbReference type="AlphaFoldDB" id="A0A371CXT2"/>
<dbReference type="PANTHER" id="PTHR38926:SF5">
    <property type="entry name" value="F-BOX AND LEUCINE-RICH REPEAT PROTEIN 6"/>
    <property type="match status" value="1"/>
</dbReference>
<dbReference type="InterPro" id="IPR036047">
    <property type="entry name" value="F-box-like_dom_sf"/>
</dbReference>
<evidence type="ECO:0000259" key="1">
    <source>
        <dbReference type="PROSITE" id="PS50181"/>
    </source>
</evidence>
<reference evidence="2 3" key="1">
    <citation type="journal article" date="2018" name="Biotechnol. Biofuels">
        <title>Integrative visual omics of the white-rot fungus Polyporus brumalis exposes the biotechnological potential of its oxidative enzymes for delignifying raw plant biomass.</title>
        <authorList>
            <person name="Miyauchi S."/>
            <person name="Rancon A."/>
            <person name="Drula E."/>
            <person name="Hage H."/>
            <person name="Chaduli D."/>
            <person name="Favel A."/>
            <person name="Grisel S."/>
            <person name="Henrissat B."/>
            <person name="Herpoel-Gimbert I."/>
            <person name="Ruiz-Duenas F.J."/>
            <person name="Chevret D."/>
            <person name="Hainaut M."/>
            <person name="Lin J."/>
            <person name="Wang M."/>
            <person name="Pangilinan J."/>
            <person name="Lipzen A."/>
            <person name="Lesage-Meessen L."/>
            <person name="Navarro D."/>
            <person name="Riley R."/>
            <person name="Grigoriev I.V."/>
            <person name="Zhou S."/>
            <person name="Raouche S."/>
            <person name="Rosso M.N."/>
        </authorList>
    </citation>
    <scope>NUCLEOTIDE SEQUENCE [LARGE SCALE GENOMIC DNA]</scope>
    <source>
        <strain evidence="2 3">BRFM 1820</strain>
    </source>
</reference>
<feature type="domain" description="F-box" evidence="1">
    <location>
        <begin position="15"/>
        <end position="74"/>
    </location>
</feature>
<dbReference type="Gene3D" id="1.20.1280.50">
    <property type="match status" value="1"/>
</dbReference>
<dbReference type="PANTHER" id="PTHR38926">
    <property type="entry name" value="F-BOX DOMAIN CONTAINING PROTEIN, EXPRESSED"/>
    <property type="match status" value="1"/>
</dbReference>
<gene>
    <name evidence="2" type="ORF">OH76DRAFT_1408350</name>
</gene>